<organism evidence="2 3">
    <name type="scientific">Streptomyces coerulescens</name>
    <dbReference type="NCBI Taxonomy" id="29304"/>
    <lineage>
        <taxon>Bacteria</taxon>
        <taxon>Bacillati</taxon>
        <taxon>Actinomycetota</taxon>
        <taxon>Actinomycetes</taxon>
        <taxon>Kitasatosporales</taxon>
        <taxon>Streptomycetaceae</taxon>
        <taxon>Streptomyces</taxon>
    </lineage>
</organism>
<gene>
    <name evidence="2" type="ORF">ACFPQ9_28035</name>
</gene>
<dbReference type="SUPFAM" id="SSF47162">
    <property type="entry name" value="Apolipoprotein"/>
    <property type="match status" value="1"/>
</dbReference>
<dbReference type="RefSeq" id="WP_380859063.1">
    <property type="nucleotide sequence ID" value="NZ_JBHSKM010000022.1"/>
</dbReference>
<feature type="coiled-coil region" evidence="1">
    <location>
        <begin position="191"/>
        <end position="237"/>
    </location>
</feature>
<evidence type="ECO:0000313" key="3">
    <source>
        <dbReference type="Proteomes" id="UP001596263"/>
    </source>
</evidence>
<accession>A0ABW0CR90</accession>
<dbReference type="Proteomes" id="UP001596263">
    <property type="component" value="Unassembled WGS sequence"/>
</dbReference>
<proteinExistence type="predicted"/>
<dbReference type="Gene3D" id="1.20.120.20">
    <property type="entry name" value="Apolipoprotein"/>
    <property type="match status" value="1"/>
</dbReference>
<keyword evidence="1" id="KW-0175">Coiled coil</keyword>
<protein>
    <submittedName>
        <fullName evidence="2">Cellulose-binding protein</fullName>
    </submittedName>
</protein>
<sequence length="295" mass="33334">MSSEPCSLHDFVVVKGRGYRPDQVDAYVDALFRDRDAAWERAARLTVLAKEMEAEAERLREEVAQLGPQTYEALGEQARRLFELVQKEAEAVRESARQEAESLVGKAQAWAKGLRDAAQAHADALTAEADAFTEERLLAARAEADEIRVAARRTVREERGLELLALRELRHRTTRMLTEQSKNHDERWAVLKQETEDKLAAQKAAERERANRAEVALAEAKESFAEADATARRVQEEAQERATELVTQARLQAEEIARETEQVLREHGEVWDDVRTHIGQMRNSLTALTGQAAQE</sequence>
<evidence type="ECO:0000256" key="1">
    <source>
        <dbReference type="SAM" id="Coils"/>
    </source>
</evidence>
<evidence type="ECO:0000313" key="2">
    <source>
        <dbReference type="EMBL" id="MFC5217688.1"/>
    </source>
</evidence>
<keyword evidence="3" id="KW-1185">Reference proteome</keyword>
<dbReference type="EMBL" id="JBHSKM010000022">
    <property type="protein sequence ID" value="MFC5217688.1"/>
    <property type="molecule type" value="Genomic_DNA"/>
</dbReference>
<reference evidence="3" key="1">
    <citation type="journal article" date="2019" name="Int. J. Syst. Evol. Microbiol.">
        <title>The Global Catalogue of Microorganisms (GCM) 10K type strain sequencing project: providing services to taxonomists for standard genome sequencing and annotation.</title>
        <authorList>
            <consortium name="The Broad Institute Genomics Platform"/>
            <consortium name="The Broad Institute Genome Sequencing Center for Infectious Disease"/>
            <person name="Wu L."/>
            <person name="Ma J."/>
        </authorList>
    </citation>
    <scope>NUCLEOTIDE SEQUENCE [LARGE SCALE GENOMIC DNA]</scope>
    <source>
        <strain evidence="3">KCTC 42586</strain>
    </source>
</reference>
<feature type="coiled-coil region" evidence="1">
    <location>
        <begin position="42"/>
        <end position="135"/>
    </location>
</feature>
<name>A0ABW0CR90_STRCD</name>
<comment type="caution">
    <text evidence="2">The sequence shown here is derived from an EMBL/GenBank/DDBJ whole genome shotgun (WGS) entry which is preliminary data.</text>
</comment>